<protein>
    <submittedName>
        <fullName evidence="3">Carbohydrate esterase family 12 protein</fullName>
    </submittedName>
</protein>
<dbReference type="SUPFAM" id="SSF52266">
    <property type="entry name" value="SGNH hydrolase"/>
    <property type="match status" value="1"/>
</dbReference>
<dbReference type="EMBL" id="KI925457">
    <property type="protein sequence ID" value="ETW83136.1"/>
    <property type="molecule type" value="Genomic_DNA"/>
</dbReference>
<dbReference type="InterPro" id="IPR036514">
    <property type="entry name" value="SGNH_hydro_sf"/>
</dbReference>
<dbReference type="HOGENOM" id="CLU_065859_0_0_1"/>
<dbReference type="InterPro" id="IPR037459">
    <property type="entry name" value="RhgT-like"/>
</dbReference>
<dbReference type="RefSeq" id="XP_009545418.1">
    <property type="nucleotide sequence ID" value="XM_009547123.1"/>
</dbReference>
<keyword evidence="4" id="KW-1185">Reference proteome</keyword>
<gene>
    <name evidence="3" type="ORF">HETIRDRAFT_107260</name>
</gene>
<evidence type="ECO:0000313" key="4">
    <source>
        <dbReference type="Proteomes" id="UP000030671"/>
    </source>
</evidence>
<dbReference type="eggNOG" id="ENOG502RY37">
    <property type="taxonomic scope" value="Eukaryota"/>
</dbReference>
<dbReference type="Gene3D" id="3.40.50.1110">
    <property type="entry name" value="SGNH hydrolase"/>
    <property type="match status" value="1"/>
</dbReference>
<dbReference type="GeneID" id="20666225"/>
<dbReference type="STRING" id="747525.W4KDG9"/>
<comment type="similarity">
    <text evidence="1">Belongs to the 'GDSL' lipolytic enzyme family.</text>
</comment>
<reference evidence="3 4" key="1">
    <citation type="journal article" date="2012" name="New Phytol.">
        <title>Insight into trade-off between wood decay and parasitism from the genome of a fungal forest pathogen.</title>
        <authorList>
            <person name="Olson A."/>
            <person name="Aerts A."/>
            <person name="Asiegbu F."/>
            <person name="Belbahri L."/>
            <person name="Bouzid O."/>
            <person name="Broberg A."/>
            <person name="Canback B."/>
            <person name="Coutinho P.M."/>
            <person name="Cullen D."/>
            <person name="Dalman K."/>
            <person name="Deflorio G."/>
            <person name="van Diepen L.T."/>
            <person name="Dunand C."/>
            <person name="Duplessis S."/>
            <person name="Durling M."/>
            <person name="Gonthier P."/>
            <person name="Grimwood J."/>
            <person name="Fossdal C.G."/>
            <person name="Hansson D."/>
            <person name="Henrissat B."/>
            <person name="Hietala A."/>
            <person name="Himmelstrand K."/>
            <person name="Hoffmeister D."/>
            <person name="Hogberg N."/>
            <person name="James T.Y."/>
            <person name="Karlsson M."/>
            <person name="Kohler A."/>
            <person name="Kues U."/>
            <person name="Lee Y.H."/>
            <person name="Lin Y.C."/>
            <person name="Lind M."/>
            <person name="Lindquist E."/>
            <person name="Lombard V."/>
            <person name="Lucas S."/>
            <person name="Lunden K."/>
            <person name="Morin E."/>
            <person name="Murat C."/>
            <person name="Park J."/>
            <person name="Raffaello T."/>
            <person name="Rouze P."/>
            <person name="Salamov A."/>
            <person name="Schmutz J."/>
            <person name="Solheim H."/>
            <person name="Stahlberg J."/>
            <person name="Velez H."/>
            <person name="de Vries R.P."/>
            <person name="Wiebenga A."/>
            <person name="Woodward S."/>
            <person name="Yakovlev I."/>
            <person name="Garbelotto M."/>
            <person name="Martin F."/>
            <person name="Grigoriev I.V."/>
            <person name="Stenlid J."/>
        </authorList>
    </citation>
    <scope>NUCLEOTIDE SEQUENCE [LARGE SCALE GENOMIC DNA]</scope>
    <source>
        <strain evidence="3 4">TC 32-1</strain>
    </source>
</reference>
<evidence type="ECO:0000313" key="3">
    <source>
        <dbReference type="EMBL" id="ETW83136.1"/>
    </source>
</evidence>
<dbReference type="Pfam" id="PF00657">
    <property type="entry name" value="Lipase_GDSL"/>
    <property type="match status" value="1"/>
</dbReference>
<dbReference type="InParanoid" id="W4KDG9"/>
<dbReference type="GO" id="GO:0016788">
    <property type="term" value="F:hydrolase activity, acting on ester bonds"/>
    <property type="evidence" value="ECO:0007669"/>
    <property type="project" value="InterPro"/>
</dbReference>
<keyword evidence="2" id="KW-0378">Hydrolase</keyword>
<proteinExistence type="inferred from homology"/>
<dbReference type="PANTHER" id="PTHR43695">
    <property type="entry name" value="PUTATIVE (AFU_ORTHOLOGUE AFUA_2G17250)-RELATED"/>
    <property type="match status" value="1"/>
</dbReference>
<accession>W4KDG9</accession>
<evidence type="ECO:0000256" key="2">
    <source>
        <dbReference type="ARBA" id="ARBA00022801"/>
    </source>
</evidence>
<sequence>MAKGGGGTSTDGWGQYLAQYLTVPVVNNAIAGRSARSFSDEGRFTTIINSVKKGDYVIIEFGHNDGSAGSKVDNGRQEAVGDGVDTTSTVTTSSGSKLTIHTYNFYVQNAVTALQAKGAIPIISSQTPNNIWTNGVLNGGSRFVDYAKTAASRTGVTYVDHNAFVAQAYNKLGETTVDTFYPKDHTHTSPTGANVVAEAFVRGLLCGSSSLKIDVNSKGQAAPNGCI</sequence>
<dbReference type="OrthoDB" id="2141316at2759"/>
<dbReference type="Proteomes" id="UP000030671">
    <property type="component" value="Unassembled WGS sequence"/>
</dbReference>
<dbReference type="PANTHER" id="PTHR43695:SF1">
    <property type="entry name" value="RHAMNOGALACTURONAN ACETYLESTERASE"/>
    <property type="match status" value="1"/>
</dbReference>
<evidence type="ECO:0000256" key="1">
    <source>
        <dbReference type="ARBA" id="ARBA00008668"/>
    </source>
</evidence>
<dbReference type="AlphaFoldDB" id="W4KDG9"/>
<dbReference type="InterPro" id="IPR001087">
    <property type="entry name" value="GDSL"/>
</dbReference>
<organism evidence="3 4">
    <name type="scientific">Heterobasidion irregulare (strain TC 32-1)</name>
    <dbReference type="NCBI Taxonomy" id="747525"/>
    <lineage>
        <taxon>Eukaryota</taxon>
        <taxon>Fungi</taxon>
        <taxon>Dikarya</taxon>
        <taxon>Basidiomycota</taxon>
        <taxon>Agaricomycotina</taxon>
        <taxon>Agaricomycetes</taxon>
        <taxon>Russulales</taxon>
        <taxon>Bondarzewiaceae</taxon>
        <taxon>Heterobasidion</taxon>
        <taxon>Heterobasidion annosum species complex</taxon>
    </lineage>
</organism>
<name>W4KDG9_HETIT</name>
<dbReference type="KEGG" id="hir:HETIRDRAFT_107260"/>